<evidence type="ECO:0000313" key="2">
    <source>
        <dbReference type="Proteomes" id="UP000014137"/>
    </source>
</evidence>
<protein>
    <submittedName>
        <fullName evidence="1">Uncharacterized protein</fullName>
    </submittedName>
</protein>
<name>M2Q3C9_9PSEU</name>
<accession>M2Q3C9</accession>
<dbReference type="EMBL" id="ANMG01000033">
    <property type="protein sequence ID" value="EMD26435.1"/>
    <property type="molecule type" value="Genomic_DNA"/>
</dbReference>
<dbReference type="PATRIC" id="fig|1238180.3.peg.3895"/>
<organism evidence="1 2">
    <name type="scientific">Amycolatopsis azurea DSM 43854</name>
    <dbReference type="NCBI Taxonomy" id="1238180"/>
    <lineage>
        <taxon>Bacteria</taxon>
        <taxon>Bacillati</taxon>
        <taxon>Actinomycetota</taxon>
        <taxon>Actinomycetes</taxon>
        <taxon>Pseudonocardiales</taxon>
        <taxon>Pseudonocardiaceae</taxon>
        <taxon>Amycolatopsis</taxon>
    </lineage>
</organism>
<reference evidence="1 2" key="1">
    <citation type="submission" date="2012-10" db="EMBL/GenBank/DDBJ databases">
        <title>Genome assembly of Amycolatopsis azurea DSM 43854.</title>
        <authorList>
            <person name="Khatri I."/>
            <person name="Kaur I."/>
            <person name="Subramanian S."/>
            <person name="Mayilraj S."/>
        </authorList>
    </citation>
    <scope>NUCLEOTIDE SEQUENCE [LARGE SCALE GENOMIC DNA]</scope>
    <source>
        <strain evidence="1 2">DSM 43854</strain>
    </source>
</reference>
<comment type="caution">
    <text evidence="1">The sequence shown here is derived from an EMBL/GenBank/DDBJ whole genome shotgun (WGS) entry which is preliminary data.</text>
</comment>
<evidence type="ECO:0000313" key="1">
    <source>
        <dbReference type="EMBL" id="EMD26435.1"/>
    </source>
</evidence>
<dbReference type="AlphaFoldDB" id="M2Q3C9"/>
<sequence>MLVVPVGDEMIVFGTLTDQGSISRILRALEALGMRVDSVHRVRELPQYATIR</sequence>
<gene>
    <name evidence="1" type="ORF">C791_3564</name>
</gene>
<dbReference type="Proteomes" id="UP000014137">
    <property type="component" value="Unassembled WGS sequence"/>
</dbReference>
<proteinExistence type="predicted"/>